<dbReference type="PANTHER" id="PTHR13410:SF9">
    <property type="entry name" value="PROTEIN PBDC1"/>
    <property type="match status" value="1"/>
</dbReference>
<dbReference type="Gene3D" id="1.10.3560.10">
    <property type="entry name" value="yst0336 like domain"/>
    <property type="match status" value="1"/>
</dbReference>
<comment type="caution">
    <text evidence="2">The sequence shown here is derived from an EMBL/GenBank/DDBJ whole genome shotgun (WGS) entry which is preliminary data.</text>
</comment>
<name>A0ABP0FAW6_CLALP</name>
<proteinExistence type="predicted"/>
<sequence length="167" mass="19538">MSADSYQNDQNLEVAWAFKAYEHAEIHYSIITSVDATFLHLSEHDDEIYKTFRESFPEFDVNIIHVEDLKSDSSKKKWRTFCNKFDGFQNFNYGSLLRLDPMLDYSDENTTFATRIQFLAIEIARNREGLTRKLYQKTLQTRKTNIFNVDDKGVEKVTDSAKDIPVS</sequence>
<evidence type="ECO:0000259" key="1">
    <source>
        <dbReference type="Pfam" id="PF04669"/>
    </source>
</evidence>
<gene>
    <name evidence="2" type="ORF">CVLEPA_LOCUS5445</name>
</gene>
<dbReference type="InterPro" id="IPR021148">
    <property type="entry name" value="Polysacc_synth_dom"/>
</dbReference>
<evidence type="ECO:0000313" key="2">
    <source>
        <dbReference type="EMBL" id="CAK8675921.1"/>
    </source>
</evidence>
<dbReference type="Pfam" id="PF04669">
    <property type="entry name" value="PBDC1"/>
    <property type="match status" value="1"/>
</dbReference>
<accession>A0ABP0FAW6</accession>
<evidence type="ECO:0000313" key="3">
    <source>
        <dbReference type="Proteomes" id="UP001642483"/>
    </source>
</evidence>
<dbReference type="InterPro" id="IPR008476">
    <property type="entry name" value="PBDC1_metazoa/fungi"/>
</dbReference>
<dbReference type="InterPro" id="IPR023139">
    <property type="entry name" value="PBDC1-like_dom_sf"/>
</dbReference>
<dbReference type="PANTHER" id="PTHR13410">
    <property type="entry name" value="PROTEIN PBDC1"/>
    <property type="match status" value="1"/>
</dbReference>
<keyword evidence="3" id="KW-1185">Reference proteome</keyword>
<reference evidence="2 3" key="1">
    <citation type="submission" date="2024-02" db="EMBL/GenBank/DDBJ databases">
        <authorList>
            <person name="Daric V."/>
            <person name="Darras S."/>
        </authorList>
    </citation>
    <scope>NUCLEOTIDE SEQUENCE [LARGE SCALE GENOMIC DNA]</scope>
</reference>
<feature type="domain" description="Polysaccharide biosynthesis" evidence="1">
    <location>
        <begin position="12"/>
        <end position="135"/>
    </location>
</feature>
<dbReference type="Proteomes" id="UP001642483">
    <property type="component" value="Unassembled WGS sequence"/>
</dbReference>
<dbReference type="EMBL" id="CAWYQH010000024">
    <property type="protein sequence ID" value="CAK8675921.1"/>
    <property type="molecule type" value="Genomic_DNA"/>
</dbReference>
<protein>
    <recommendedName>
        <fullName evidence="1">Polysaccharide biosynthesis domain-containing protein</fullName>
    </recommendedName>
</protein>
<organism evidence="2 3">
    <name type="scientific">Clavelina lepadiformis</name>
    <name type="common">Light-bulb sea squirt</name>
    <name type="synonym">Ascidia lepadiformis</name>
    <dbReference type="NCBI Taxonomy" id="159417"/>
    <lineage>
        <taxon>Eukaryota</taxon>
        <taxon>Metazoa</taxon>
        <taxon>Chordata</taxon>
        <taxon>Tunicata</taxon>
        <taxon>Ascidiacea</taxon>
        <taxon>Aplousobranchia</taxon>
        <taxon>Clavelinidae</taxon>
        <taxon>Clavelina</taxon>
    </lineage>
</organism>